<dbReference type="GeneID" id="106670394"/>
<feature type="region of interest" description="Disordered" evidence="1">
    <location>
        <begin position="539"/>
        <end position="558"/>
    </location>
</feature>
<dbReference type="EnsemblMetazoa" id="XM_014400688.2">
    <property type="protein sequence ID" value="XP_014256174.1"/>
    <property type="gene ID" value="LOC106670394"/>
</dbReference>
<evidence type="ECO:0000313" key="3">
    <source>
        <dbReference type="Proteomes" id="UP000494040"/>
    </source>
</evidence>
<name>A0A8I6S328_CIMLE</name>
<accession>A0A8I6S328</accession>
<keyword evidence="3" id="KW-1185">Reference proteome</keyword>
<protein>
    <submittedName>
        <fullName evidence="2">Uncharacterized protein</fullName>
    </submittedName>
</protein>
<evidence type="ECO:0000256" key="1">
    <source>
        <dbReference type="SAM" id="MobiDB-lite"/>
    </source>
</evidence>
<dbReference type="KEGG" id="clec:106670394"/>
<sequence length="1300" mass="149500">MLREQISQTVELALFTFEQSAQTDEKNKSTKEEVVQTYKMLDNKTVQTENVALAISEECTQTEDNSLNAKHENIQTETAIICLEEQMVQTEENPISVCEQSFQTEENCTNIRNESVQTLPRIVKPIEQTIQTESTAISAGVQTEEVVKYVSEQFTLTEEACVSNGDQAMPTLEEKNKPNELVQNTIVIDEGIVQTEEMPVWFYEELTETVVNDIQNTEILESSSNPMLNSNQTDSDDLGEIDNIEIEFNHYHKECVMNDIESFLSSILANMEAEIVSADPISSDDSLPDCKFQTLLPEFDDNMKERLEMHHSQTALKMKPLPNINSKPDNIQSPMQFINEELDRINLKDRDTIIMSGINAKEEKLNSKLILNEDFQVDIKDSFVTELESKMEETTIDTLNNGVIDFDCEDEDFGLDKLFCHNNAETCNFASKDKRMKYTRPCSLILSLKYRPLFPNLIRNRRKKPPRTNSNIDRPQAYNKMTERVNLTKNRDTFVEMENNDYKFSLIGTLPRCDEEGLQDEIVEPQQLQTFTDNKLHLQNGDGNVGNHNSETRKKHKTIKHYSRPCSIVFRLKSQSVPLNVFTHKTKMGRLKSKSAMECDTDIKNKLYSSRNVEKIKQKQTRRFFSSLPPENHTTSLINVWDYFTRSPFKRTYDGDYTDIINSGFQPNRSTDNEWVRKLPKSEEHKCLEDIGDLDFQEFSTNKYSAEESPTLNIPLLKSASDVSASETSDDEKCTNVKFKVPTLLPANQGQMRVIQAWPENGNDIKFKTRQKKKMVERLAPINLLIDEEYVLRKKESKKFDRVIIEDLSTEEFETVTHLKPCHIEIANNEQKTEYQQKINTFNANTENLNKQVKFFSVQNEPQRFDDLIIEDLATETFDITSVGLKPRCFEIHKNTQDHDYRKRDVRVHAQETDHPLKSENGYSSSLLQDDGIVWVKPLHSPNADNRSIDNRIEKKAFLPMHRSQKYKSTDTKCSLLTKELRPCEDVRLDNVTRADKDNAIMNAFGSMMDLCNDNLKDSITRHLELNLPITSPQKINRTSGLINLNNEINLSSSFSKQSPSSKISLIPTKKCTNASSLRKITYSTRSLSSKGIYSSYSPIKLMLRKNLYTSKCKSCPDIYRRFKSNLRKHKVNSIGNKKSLGKIYPESNKQLNSMKYNEYLHELRKCNQVKYSVDCESRDEDLTIMMECARNKNHKPKNGNARETEDHEIIKTVVACVNWMNDVISGADNFSASEGNMMNNINNDEITSLELHSLTEMLPLTQNVNVESVSGENGNDKERRTEVTNLKETSKITLAEKNF</sequence>
<proteinExistence type="predicted"/>
<organism evidence="2 3">
    <name type="scientific">Cimex lectularius</name>
    <name type="common">Bed bug</name>
    <name type="synonym">Acanthia lectularia</name>
    <dbReference type="NCBI Taxonomy" id="79782"/>
    <lineage>
        <taxon>Eukaryota</taxon>
        <taxon>Metazoa</taxon>
        <taxon>Ecdysozoa</taxon>
        <taxon>Arthropoda</taxon>
        <taxon>Hexapoda</taxon>
        <taxon>Insecta</taxon>
        <taxon>Pterygota</taxon>
        <taxon>Neoptera</taxon>
        <taxon>Paraneoptera</taxon>
        <taxon>Hemiptera</taxon>
        <taxon>Heteroptera</taxon>
        <taxon>Panheteroptera</taxon>
        <taxon>Cimicomorpha</taxon>
        <taxon>Cimicidae</taxon>
        <taxon>Cimex</taxon>
    </lineage>
</organism>
<dbReference type="Proteomes" id="UP000494040">
    <property type="component" value="Unassembled WGS sequence"/>
</dbReference>
<evidence type="ECO:0000313" key="2">
    <source>
        <dbReference type="EnsemblMetazoa" id="XP_014256174.1"/>
    </source>
</evidence>
<dbReference type="RefSeq" id="XP_014256174.1">
    <property type="nucleotide sequence ID" value="XM_014400688.2"/>
</dbReference>
<reference evidence="2" key="1">
    <citation type="submission" date="2022-01" db="UniProtKB">
        <authorList>
            <consortium name="EnsemblMetazoa"/>
        </authorList>
    </citation>
    <scope>IDENTIFICATION</scope>
</reference>